<sequence>MAENTPLYPNGKNPPLSVQFFREPREYAAPQKTAQATKLRALRILLTRADIWTPLASSHINNRQ</sequence>
<dbReference type="AlphaFoldDB" id="A0A0B6Y4H7"/>
<evidence type="ECO:0000313" key="1">
    <source>
        <dbReference type="EMBL" id="CEK50973.1"/>
    </source>
</evidence>
<organism evidence="1">
    <name type="scientific">Arion vulgaris</name>
    <dbReference type="NCBI Taxonomy" id="1028688"/>
    <lineage>
        <taxon>Eukaryota</taxon>
        <taxon>Metazoa</taxon>
        <taxon>Spiralia</taxon>
        <taxon>Lophotrochozoa</taxon>
        <taxon>Mollusca</taxon>
        <taxon>Gastropoda</taxon>
        <taxon>Heterobranchia</taxon>
        <taxon>Euthyneura</taxon>
        <taxon>Panpulmonata</taxon>
        <taxon>Eupulmonata</taxon>
        <taxon>Stylommatophora</taxon>
        <taxon>Helicina</taxon>
        <taxon>Arionoidea</taxon>
        <taxon>Arionidae</taxon>
        <taxon>Arion</taxon>
    </lineage>
</organism>
<name>A0A0B6Y4H7_9EUPU</name>
<protein>
    <submittedName>
        <fullName evidence="1">Uncharacterized protein</fullName>
    </submittedName>
</protein>
<gene>
    <name evidence="1" type="primary">ORF12139</name>
</gene>
<reference evidence="1" key="1">
    <citation type="submission" date="2014-12" db="EMBL/GenBank/DDBJ databases">
        <title>Insight into the proteome of Arion vulgaris.</title>
        <authorList>
            <person name="Aradska J."/>
            <person name="Bulat T."/>
            <person name="Smidak R."/>
            <person name="Sarate P."/>
            <person name="Gangsoo J."/>
            <person name="Sialana F."/>
            <person name="Bilban M."/>
            <person name="Lubec G."/>
        </authorList>
    </citation>
    <scope>NUCLEOTIDE SEQUENCE</scope>
    <source>
        <tissue evidence="1">Skin</tissue>
    </source>
</reference>
<feature type="non-terminal residue" evidence="1">
    <location>
        <position position="64"/>
    </location>
</feature>
<accession>A0A0B6Y4H7</accession>
<proteinExistence type="predicted"/>
<dbReference type="EMBL" id="HACG01004108">
    <property type="protein sequence ID" value="CEK50973.1"/>
    <property type="molecule type" value="Transcribed_RNA"/>
</dbReference>